<feature type="domain" description="Heterokaryon incompatibility" evidence="1">
    <location>
        <begin position="62"/>
        <end position="159"/>
    </location>
</feature>
<dbReference type="EMBL" id="FJOG01000031">
    <property type="protein sequence ID" value="CZR65512.1"/>
    <property type="molecule type" value="Genomic_DNA"/>
</dbReference>
<organism evidence="2 3">
    <name type="scientific">Phialocephala subalpina</name>
    <dbReference type="NCBI Taxonomy" id="576137"/>
    <lineage>
        <taxon>Eukaryota</taxon>
        <taxon>Fungi</taxon>
        <taxon>Dikarya</taxon>
        <taxon>Ascomycota</taxon>
        <taxon>Pezizomycotina</taxon>
        <taxon>Leotiomycetes</taxon>
        <taxon>Helotiales</taxon>
        <taxon>Mollisiaceae</taxon>
        <taxon>Phialocephala</taxon>
        <taxon>Phialocephala fortinii species complex</taxon>
    </lineage>
</organism>
<dbReference type="STRING" id="576137.A0A1L7XKE2"/>
<reference evidence="2 3" key="1">
    <citation type="submission" date="2016-03" db="EMBL/GenBank/DDBJ databases">
        <authorList>
            <person name="Ploux O."/>
        </authorList>
    </citation>
    <scope>NUCLEOTIDE SEQUENCE [LARGE SCALE GENOMIC DNA]</scope>
    <source>
        <strain evidence="2 3">UAMH 11012</strain>
    </source>
</reference>
<dbReference type="InterPro" id="IPR010730">
    <property type="entry name" value="HET"/>
</dbReference>
<sequence length="176" mass="19911">MAQTTGPVLSTTAPDQAHFYAKLDGPRSFRLLKFKEGVFIGKDPVALSFMLKQHDIDDCPPYLAVSYVLWGRPYCELDANRDADEPIVFDWYIKINGGNFLILGNIWSALTHARLHGNGKYIWLDVCCINQSNLAEREAQVLLMGSVYENGAEVVGFLRPLHPDLDSFYWLLMDVI</sequence>
<dbReference type="AlphaFoldDB" id="A0A1L7XKE2"/>
<keyword evidence="3" id="KW-1185">Reference proteome</keyword>
<dbReference type="OrthoDB" id="2157530at2759"/>
<gene>
    <name evidence="2" type="ORF">PAC_15412</name>
</gene>
<dbReference type="PANTHER" id="PTHR24148">
    <property type="entry name" value="ANKYRIN REPEAT DOMAIN-CONTAINING PROTEIN 39 HOMOLOG-RELATED"/>
    <property type="match status" value="1"/>
</dbReference>
<dbReference type="Pfam" id="PF06985">
    <property type="entry name" value="HET"/>
    <property type="match status" value="1"/>
</dbReference>
<evidence type="ECO:0000259" key="1">
    <source>
        <dbReference type="Pfam" id="PF06985"/>
    </source>
</evidence>
<dbReference type="PANTHER" id="PTHR24148:SF73">
    <property type="entry name" value="HET DOMAIN PROTEIN (AFU_ORTHOLOGUE AFUA_8G01020)"/>
    <property type="match status" value="1"/>
</dbReference>
<evidence type="ECO:0000313" key="3">
    <source>
        <dbReference type="Proteomes" id="UP000184330"/>
    </source>
</evidence>
<dbReference type="Proteomes" id="UP000184330">
    <property type="component" value="Unassembled WGS sequence"/>
</dbReference>
<name>A0A1L7XKE2_9HELO</name>
<protein>
    <recommendedName>
        <fullName evidence="1">Heterokaryon incompatibility domain-containing protein</fullName>
    </recommendedName>
</protein>
<proteinExistence type="predicted"/>
<dbReference type="InterPro" id="IPR052895">
    <property type="entry name" value="HetReg/Transcr_Mod"/>
</dbReference>
<evidence type="ECO:0000313" key="2">
    <source>
        <dbReference type="EMBL" id="CZR65512.1"/>
    </source>
</evidence>
<accession>A0A1L7XKE2</accession>